<dbReference type="InterPro" id="IPR016024">
    <property type="entry name" value="ARM-type_fold"/>
</dbReference>
<feature type="region of interest" description="Disordered" evidence="1">
    <location>
        <begin position="140"/>
        <end position="168"/>
    </location>
</feature>
<dbReference type="SUPFAM" id="SSF48371">
    <property type="entry name" value="ARM repeat"/>
    <property type="match status" value="1"/>
</dbReference>
<protein>
    <recommendedName>
        <fullName evidence="2">TOG domain-containing protein</fullName>
    </recommendedName>
</protein>
<dbReference type="GO" id="GO:0000226">
    <property type="term" value="P:microtubule cytoskeleton organization"/>
    <property type="evidence" value="ECO:0007669"/>
    <property type="project" value="UniProtKB-ARBA"/>
</dbReference>
<dbReference type="InterPro" id="IPR011989">
    <property type="entry name" value="ARM-like"/>
</dbReference>
<dbReference type="GO" id="GO:0005881">
    <property type="term" value="C:cytoplasmic microtubule"/>
    <property type="evidence" value="ECO:0007669"/>
    <property type="project" value="TreeGrafter"/>
</dbReference>
<dbReference type="EMBL" id="JANEYG010000006">
    <property type="protein sequence ID" value="KAJ8922739.1"/>
    <property type="molecule type" value="Genomic_DNA"/>
</dbReference>
<evidence type="ECO:0000256" key="1">
    <source>
        <dbReference type="SAM" id="MobiDB-lite"/>
    </source>
</evidence>
<dbReference type="InterPro" id="IPR034085">
    <property type="entry name" value="TOG"/>
</dbReference>
<dbReference type="SMART" id="SM01349">
    <property type="entry name" value="TOG"/>
    <property type="match status" value="1"/>
</dbReference>
<evidence type="ECO:0000313" key="3">
    <source>
        <dbReference type="EMBL" id="KAJ8922739.1"/>
    </source>
</evidence>
<organism evidence="3 4">
    <name type="scientific">Exocentrus adspersus</name>
    <dbReference type="NCBI Taxonomy" id="1586481"/>
    <lineage>
        <taxon>Eukaryota</taxon>
        <taxon>Metazoa</taxon>
        <taxon>Ecdysozoa</taxon>
        <taxon>Arthropoda</taxon>
        <taxon>Hexapoda</taxon>
        <taxon>Insecta</taxon>
        <taxon>Pterygota</taxon>
        <taxon>Neoptera</taxon>
        <taxon>Endopterygota</taxon>
        <taxon>Coleoptera</taxon>
        <taxon>Polyphaga</taxon>
        <taxon>Cucujiformia</taxon>
        <taxon>Chrysomeloidea</taxon>
        <taxon>Cerambycidae</taxon>
        <taxon>Lamiinae</taxon>
        <taxon>Acanthocinini</taxon>
        <taxon>Exocentrus</taxon>
    </lineage>
</organism>
<dbReference type="AlphaFoldDB" id="A0AAV8W8M5"/>
<feature type="compositionally biased region" description="Low complexity" evidence="1">
    <location>
        <begin position="261"/>
        <end position="271"/>
    </location>
</feature>
<proteinExistence type="predicted"/>
<comment type="caution">
    <text evidence="3">The sequence shown here is derived from an EMBL/GenBank/DDBJ whole genome shotgun (WGS) entry which is preliminary data.</text>
</comment>
<feature type="region of interest" description="Disordered" evidence="1">
    <location>
        <begin position="185"/>
        <end position="271"/>
    </location>
</feature>
<gene>
    <name evidence="3" type="ORF">NQ315_007774</name>
</gene>
<feature type="compositionally biased region" description="Polar residues" evidence="1">
    <location>
        <begin position="215"/>
        <end position="225"/>
    </location>
</feature>
<reference evidence="3 4" key="1">
    <citation type="journal article" date="2023" name="Insect Mol. Biol.">
        <title>Genome sequencing provides insights into the evolution of gene families encoding plant cell wall-degrading enzymes in longhorned beetles.</title>
        <authorList>
            <person name="Shin N.R."/>
            <person name="Okamura Y."/>
            <person name="Kirsch R."/>
            <person name="Pauchet Y."/>
        </authorList>
    </citation>
    <scope>NUCLEOTIDE SEQUENCE [LARGE SCALE GENOMIC DNA]</scope>
    <source>
        <strain evidence="3">EAD_L_NR</strain>
    </source>
</reference>
<feature type="compositionally biased region" description="Basic residues" evidence="1">
    <location>
        <begin position="236"/>
        <end position="249"/>
    </location>
</feature>
<dbReference type="InterPro" id="IPR024395">
    <property type="entry name" value="CLASP_N_dom"/>
</dbReference>
<dbReference type="PANTHER" id="PTHR21567:SF87">
    <property type="entry name" value="CRESCERIN-LIKE PROTEIN CHE-12"/>
    <property type="match status" value="1"/>
</dbReference>
<evidence type="ECO:0000313" key="4">
    <source>
        <dbReference type="Proteomes" id="UP001159042"/>
    </source>
</evidence>
<dbReference type="PANTHER" id="PTHR21567">
    <property type="entry name" value="CLASP"/>
    <property type="match status" value="1"/>
</dbReference>
<dbReference type="Gene3D" id="1.25.10.10">
    <property type="entry name" value="Leucine-rich Repeat Variant"/>
    <property type="match status" value="1"/>
</dbReference>
<sequence>MGSCELGHLLAVEELRRFSQSTITNVIPIERSAISSPVHTNDRLSPRENGSAIHQPHPSPSSGSESSGYFTPPPETQQAFVKLDTEDHVSESGNDNNNNSQDCTDNPTQGNFSPSFLDASEAKEQGLNNNPEREERRLLRFSSSSLKEPSFTGKLPPSTEDRRKSKSVVDLQSFLPDITVKRKTVNSAPPLNDDSPSSNNNNIEDLPISPAKTMLPSSESLQKLESPSEEVCERKLTKRFARTLSRKSIKSTPRSLRDTTPRSSRPSSKPKELLQLALAQLNSNEWEVMVQGLQALGKLTRQHPDAIESQIHTVCVTLARQIKNLRSQVARTACHTASELFLNCKRGLDIELEEIAGPLLQRTADTNKFLRADANAALDVMCVQLPTNRVITVVTTRGCTHPNCVVRSTSIRLINDMVKRFGADRIFQMQKDIRDKILVAGANALTDGSLDARSYGKAMFSYLIGHQQFQKSLLDAVSQSTLRHIAKTLSSIKPQVTSESYRLQADKNHIELKNVQLTTPGYRH</sequence>
<keyword evidence="4" id="KW-1185">Reference proteome</keyword>
<feature type="domain" description="TOG" evidence="2">
    <location>
        <begin position="255"/>
        <end position="495"/>
    </location>
</feature>
<accession>A0AAV8W8M5</accession>
<name>A0AAV8W8M5_9CUCU</name>
<feature type="compositionally biased region" description="Low complexity" evidence="1">
    <location>
        <begin position="186"/>
        <end position="202"/>
    </location>
</feature>
<dbReference type="Proteomes" id="UP001159042">
    <property type="component" value="Unassembled WGS sequence"/>
</dbReference>
<dbReference type="Pfam" id="PF12348">
    <property type="entry name" value="CLASP_N"/>
    <property type="match status" value="1"/>
</dbReference>
<feature type="compositionally biased region" description="Polar residues" evidence="1">
    <location>
        <begin position="91"/>
        <end position="114"/>
    </location>
</feature>
<evidence type="ECO:0000259" key="2">
    <source>
        <dbReference type="SMART" id="SM01349"/>
    </source>
</evidence>
<feature type="region of interest" description="Disordered" evidence="1">
    <location>
        <begin position="37"/>
        <end position="116"/>
    </location>
</feature>
<dbReference type="GO" id="GO:0008017">
    <property type="term" value="F:microtubule binding"/>
    <property type="evidence" value="ECO:0007669"/>
    <property type="project" value="TreeGrafter"/>
</dbReference>
<dbReference type="GO" id="GO:0005929">
    <property type="term" value="C:cilium"/>
    <property type="evidence" value="ECO:0007669"/>
    <property type="project" value="TreeGrafter"/>
</dbReference>